<dbReference type="PANTHER" id="PTHR13794:SF58">
    <property type="entry name" value="MITOCHONDRIAL ENOLASE SUPERFAMILY MEMBER 1"/>
    <property type="match status" value="1"/>
</dbReference>
<comment type="caution">
    <text evidence="5">The sequence shown here is derived from an EMBL/GenBank/DDBJ whole genome shotgun (WGS) entry which is preliminary data.</text>
</comment>
<name>A0A840I7U6_9ACTN</name>
<dbReference type="InterPro" id="IPR046945">
    <property type="entry name" value="RHMD-like"/>
</dbReference>
<dbReference type="Proteomes" id="UP000585272">
    <property type="component" value="Unassembled WGS sequence"/>
</dbReference>
<dbReference type="InterPro" id="IPR036849">
    <property type="entry name" value="Enolase-like_C_sf"/>
</dbReference>
<evidence type="ECO:0000256" key="1">
    <source>
        <dbReference type="ARBA" id="ARBA00001946"/>
    </source>
</evidence>
<dbReference type="Pfam" id="PF02746">
    <property type="entry name" value="MR_MLE_N"/>
    <property type="match status" value="1"/>
</dbReference>
<reference evidence="5 6" key="1">
    <citation type="submission" date="2020-08" db="EMBL/GenBank/DDBJ databases">
        <title>Genomic Encyclopedia of Archaeal and Bacterial Type Strains, Phase II (KMG-II): from individual species to whole genera.</title>
        <authorList>
            <person name="Goeker M."/>
        </authorList>
    </citation>
    <scope>NUCLEOTIDE SEQUENCE [LARGE SCALE GENOMIC DNA]</scope>
    <source>
        <strain evidence="5 6">DSM 23288</strain>
    </source>
</reference>
<evidence type="ECO:0000256" key="2">
    <source>
        <dbReference type="ARBA" id="ARBA00022723"/>
    </source>
</evidence>
<proteinExistence type="predicted"/>
<dbReference type="GO" id="GO:0000287">
    <property type="term" value="F:magnesium ion binding"/>
    <property type="evidence" value="ECO:0007669"/>
    <property type="project" value="TreeGrafter"/>
</dbReference>
<sequence length="389" mass="41103">MTGDRIRAVEAAHAVVPLPEPLQLGAMTVRRREYAAVRVVTEEGLVGKAYCLTREAPMAALVARMVAPQVTGLALESPADVAAAWEQAFRATAIVGRVGLLVRALGLVDVALWDVAAQRAGLPLWELLAREATGGAPLGDPARAAAGAAKEAMLVAAYGTPGRTAADLAEEVLGHARSGGWPLLKVARSPDAALMRELIARLARELSSGSRPVVDVGFGWRDAEQALAELREWEVPAGALAWLEDPLPPEDAAGAARIRRESGLPVAVGDEVTDGRTYADLLGAGALDVLRLDVVAIGGVTAARRELARAAAAGVPVSCHVYPEVSVHLPGVGVETFDREPPRGNRYDPAPLLIADGGPRFERGRATPPRTPGLGFDLDWDRFERWEQT</sequence>
<evidence type="ECO:0000313" key="5">
    <source>
        <dbReference type="EMBL" id="MBB4660927.1"/>
    </source>
</evidence>
<protein>
    <submittedName>
        <fullName evidence="5">L-alanine-DL-glutamate epimerase-like enolase superfamily enzyme</fullName>
    </submittedName>
</protein>
<dbReference type="SUPFAM" id="SSF54826">
    <property type="entry name" value="Enolase N-terminal domain-like"/>
    <property type="match status" value="1"/>
</dbReference>
<evidence type="ECO:0000259" key="4">
    <source>
        <dbReference type="SMART" id="SM00922"/>
    </source>
</evidence>
<dbReference type="GO" id="GO:0016836">
    <property type="term" value="F:hydro-lyase activity"/>
    <property type="evidence" value="ECO:0007669"/>
    <property type="project" value="TreeGrafter"/>
</dbReference>
<dbReference type="EMBL" id="JACHNU010000001">
    <property type="protein sequence ID" value="MBB4660927.1"/>
    <property type="molecule type" value="Genomic_DNA"/>
</dbReference>
<keyword evidence="2" id="KW-0479">Metal-binding</keyword>
<keyword evidence="6" id="KW-1185">Reference proteome</keyword>
<evidence type="ECO:0000256" key="3">
    <source>
        <dbReference type="ARBA" id="ARBA00022842"/>
    </source>
</evidence>
<evidence type="ECO:0000313" key="6">
    <source>
        <dbReference type="Proteomes" id="UP000585272"/>
    </source>
</evidence>
<dbReference type="SFLD" id="SFLDS00001">
    <property type="entry name" value="Enolase"/>
    <property type="match status" value="1"/>
</dbReference>
<dbReference type="Pfam" id="PF13378">
    <property type="entry name" value="MR_MLE_C"/>
    <property type="match status" value="1"/>
</dbReference>
<gene>
    <name evidence="5" type="ORF">BDZ31_000500</name>
</gene>
<dbReference type="SUPFAM" id="SSF51604">
    <property type="entry name" value="Enolase C-terminal domain-like"/>
    <property type="match status" value="1"/>
</dbReference>
<dbReference type="SMART" id="SM00922">
    <property type="entry name" value="MR_MLE"/>
    <property type="match status" value="1"/>
</dbReference>
<accession>A0A840I7U6</accession>
<dbReference type="Gene3D" id="3.20.20.120">
    <property type="entry name" value="Enolase-like C-terminal domain"/>
    <property type="match status" value="1"/>
</dbReference>
<dbReference type="InterPro" id="IPR013342">
    <property type="entry name" value="Mandelate_racemase_C"/>
</dbReference>
<dbReference type="GO" id="GO:0016052">
    <property type="term" value="P:carbohydrate catabolic process"/>
    <property type="evidence" value="ECO:0007669"/>
    <property type="project" value="TreeGrafter"/>
</dbReference>
<dbReference type="InterPro" id="IPR013341">
    <property type="entry name" value="Mandelate_racemase_N_dom"/>
</dbReference>
<organism evidence="5 6">
    <name type="scientific">Conexibacter arvalis</name>
    <dbReference type="NCBI Taxonomy" id="912552"/>
    <lineage>
        <taxon>Bacteria</taxon>
        <taxon>Bacillati</taxon>
        <taxon>Actinomycetota</taxon>
        <taxon>Thermoleophilia</taxon>
        <taxon>Solirubrobacterales</taxon>
        <taxon>Conexibacteraceae</taxon>
        <taxon>Conexibacter</taxon>
    </lineage>
</organism>
<keyword evidence="3" id="KW-0460">Magnesium</keyword>
<dbReference type="InterPro" id="IPR029065">
    <property type="entry name" value="Enolase_C-like"/>
</dbReference>
<dbReference type="AlphaFoldDB" id="A0A840I7U6"/>
<dbReference type="PANTHER" id="PTHR13794">
    <property type="entry name" value="ENOLASE SUPERFAMILY, MANDELATE RACEMASE"/>
    <property type="match status" value="1"/>
</dbReference>
<dbReference type="RefSeq" id="WP_221242789.1">
    <property type="nucleotide sequence ID" value="NZ_JACHNU010000001.1"/>
</dbReference>
<dbReference type="InterPro" id="IPR029017">
    <property type="entry name" value="Enolase-like_N"/>
</dbReference>
<dbReference type="Gene3D" id="3.30.390.10">
    <property type="entry name" value="Enolase-like, N-terminal domain"/>
    <property type="match status" value="1"/>
</dbReference>
<comment type="cofactor">
    <cofactor evidence="1">
        <name>Mg(2+)</name>
        <dbReference type="ChEBI" id="CHEBI:18420"/>
    </cofactor>
</comment>
<feature type="domain" description="Mandelate racemase/muconate lactonizing enzyme C-terminal" evidence="4">
    <location>
        <begin position="165"/>
        <end position="265"/>
    </location>
</feature>